<evidence type="ECO:0000313" key="2">
    <source>
        <dbReference type="Proteomes" id="UP000043316"/>
    </source>
</evidence>
<organism evidence="1 2">
    <name type="scientific">Yersinia intermedia</name>
    <dbReference type="NCBI Taxonomy" id="631"/>
    <lineage>
        <taxon>Bacteria</taxon>
        <taxon>Pseudomonadati</taxon>
        <taxon>Pseudomonadota</taxon>
        <taxon>Gammaproteobacteria</taxon>
        <taxon>Enterobacterales</taxon>
        <taxon>Yersiniaceae</taxon>
        <taxon>Yersinia</taxon>
    </lineage>
</organism>
<accession>A0A0H5LSY6</accession>
<protein>
    <submittedName>
        <fullName evidence="1">Uncharacterized protein</fullName>
    </submittedName>
</protein>
<reference evidence="2" key="1">
    <citation type="submission" date="2015-03" db="EMBL/GenBank/DDBJ databases">
        <authorList>
            <consortium name="Pathogen Informatics"/>
        </authorList>
    </citation>
    <scope>NUCLEOTIDE SEQUENCE [LARGE SCALE GENOMIC DNA]</scope>
    <source>
        <strain evidence="2">R148</strain>
    </source>
</reference>
<sequence>MHEYVIQVLVSVKQRGRIAKFEYICFSIINIEFDECVSAPCYSFLRASIIDQMIISSYYLLNNNGISC</sequence>
<name>A0A0H5LSY6_YERIN</name>
<proteinExistence type="predicted"/>
<dbReference type="Proteomes" id="UP000043316">
    <property type="component" value="Unassembled WGS sequence"/>
</dbReference>
<dbReference type="EMBL" id="CWJI01000001">
    <property type="protein sequence ID" value="CRY54254.1"/>
    <property type="molecule type" value="Genomic_DNA"/>
</dbReference>
<dbReference type="AlphaFoldDB" id="A0A0H5LSY6"/>
<gene>
    <name evidence="1" type="ORF">ERS008476_01168</name>
</gene>
<evidence type="ECO:0000313" key="1">
    <source>
        <dbReference type="EMBL" id="CRY54254.1"/>
    </source>
</evidence>